<evidence type="ECO:0000256" key="1">
    <source>
        <dbReference type="SAM" id="MobiDB-lite"/>
    </source>
</evidence>
<evidence type="ECO:0000313" key="2">
    <source>
        <dbReference type="EMBL" id="GAA2685628.1"/>
    </source>
</evidence>
<organism evidence="2 3">
    <name type="scientific">Streptomyces lunalinharesii</name>
    <dbReference type="NCBI Taxonomy" id="333384"/>
    <lineage>
        <taxon>Bacteria</taxon>
        <taxon>Bacillati</taxon>
        <taxon>Actinomycetota</taxon>
        <taxon>Actinomycetes</taxon>
        <taxon>Kitasatosporales</taxon>
        <taxon>Streptomycetaceae</taxon>
        <taxon>Streptomyces</taxon>
    </lineage>
</organism>
<evidence type="ECO:0008006" key="4">
    <source>
        <dbReference type="Google" id="ProtNLM"/>
    </source>
</evidence>
<protein>
    <recommendedName>
        <fullName evidence="4">Transposase</fullName>
    </recommendedName>
</protein>
<accession>A0ABN3SU60</accession>
<proteinExistence type="predicted"/>
<keyword evidence="3" id="KW-1185">Reference proteome</keyword>
<gene>
    <name evidence="2" type="ORF">GCM10009864_68910</name>
</gene>
<sequence length="61" mass="6521">MGGLRRPRYQGLAKASLQRQLTGAAINLVRIDAHTSGTPRTRTRTSNFAALRPGDSAGEAE</sequence>
<feature type="region of interest" description="Disordered" evidence="1">
    <location>
        <begin position="35"/>
        <end position="61"/>
    </location>
</feature>
<name>A0ABN3SU60_9ACTN</name>
<comment type="caution">
    <text evidence="2">The sequence shown here is derived from an EMBL/GenBank/DDBJ whole genome shotgun (WGS) entry which is preliminary data.</text>
</comment>
<dbReference type="Proteomes" id="UP001500994">
    <property type="component" value="Unassembled WGS sequence"/>
</dbReference>
<evidence type="ECO:0000313" key="3">
    <source>
        <dbReference type="Proteomes" id="UP001500994"/>
    </source>
</evidence>
<dbReference type="EMBL" id="BAAARK010000036">
    <property type="protein sequence ID" value="GAA2685628.1"/>
    <property type="molecule type" value="Genomic_DNA"/>
</dbReference>
<reference evidence="2 3" key="1">
    <citation type="journal article" date="2019" name="Int. J. Syst. Evol. Microbiol.">
        <title>The Global Catalogue of Microorganisms (GCM) 10K type strain sequencing project: providing services to taxonomists for standard genome sequencing and annotation.</title>
        <authorList>
            <consortium name="The Broad Institute Genomics Platform"/>
            <consortium name="The Broad Institute Genome Sequencing Center for Infectious Disease"/>
            <person name="Wu L."/>
            <person name="Ma J."/>
        </authorList>
    </citation>
    <scope>NUCLEOTIDE SEQUENCE [LARGE SCALE GENOMIC DNA]</scope>
    <source>
        <strain evidence="2 3">JCM 16374</strain>
    </source>
</reference>